<evidence type="ECO:0000256" key="1">
    <source>
        <dbReference type="SAM" id="MobiDB-lite"/>
    </source>
</evidence>
<feature type="region of interest" description="Disordered" evidence="1">
    <location>
        <begin position="90"/>
        <end position="114"/>
    </location>
</feature>
<dbReference type="InterPro" id="IPR050900">
    <property type="entry name" value="Transposase_IS3/IS150/IS904"/>
</dbReference>
<evidence type="ECO:0000313" key="3">
    <source>
        <dbReference type="EMBL" id="OBS10624.1"/>
    </source>
</evidence>
<dbReference type="PANTHER" id="PTHR46889:SF4">
    <property type="entry name" value="TRANSPOSASE INSO FOR INSERTION SEQUENCE ELEMENT IS911B-RELATED"/>
    <property type="match status" value="1"/>
</dbReference>
<dbReference type="Pfam" id="PF13276">
    <property type="entry name" value="HTH_21"/>
    <property type="match status" value="1"/>
</dbReference>
<proteinExistence type="predicted"/>
<dbReference type="InterPro" id="IPR025948">
    <property type="entry name" value="HTH-like_dom"/>
</dbReference>
<organism evidence="3 4">
    <name type="scientific">Acidihalobacter prosperus</name>
    <dbReference type="NCBI Taxonomy" id="160660"/>
    <lineage>
        <taxon>Bacteria</taxon>
        <taxon>Pseudomonadati</taxon>
        <taxon>Pseudomonadota</taxon>
        <taxon>Gammaproteobacteria</taxon>
        <taxon>Chromatiales</taxon>
        <taxon>Ectothiorhodospiraceae</taxon>
        <taxon>Acidihalobacter</taxon>
    </lineage>
</organism>
<accession>A0A1A6C7V0</accession>
<dbReference type="Proteomes" id="UP000029273">
    <property type="component" value="Unassembled WGS sequence"/>
</dbReference>
<keyword evidence="4" id="KW-1185">Reference proteome</keyword>
<evidence type="ECO:0000313" key="4">
    <source>
        <dbReference type="Proteomes" id="UP000029273"/>
    </source>
</evidence>
<reference evidence="3 4" key="1">
    <citation type="journal article" date="2014" name="Genome Announc.">
        <title>Draft Genome Sequence of the Iron-Oxidizing, Acidophilic, and Halotolerant 'Thiobacillus prosperus' Type Strain DSM 5130.</title>
        <authorList>
            <person name="Ossandon F.J."/>
            <person name="Cardenas J.P."/>
            <person name="Corbett M."/>
            <person name="Quatrini R."/>
            <person name="Holmes D.S."/>
            <person name="Watkin E."/>
        </authorList>
    </citation>
    <scope>NUCLEOTIDE SEQUENCE [LARGE SCALE GENOMIC DNA]</scope>
    <source>
        <strain evidence="3 4">DSM 5130</strain>
    </source>
</reference>
<gene>
    <name evidence="3" type="ORF">Thpro_020340</name>
</gene>
<protein>
    <submittedName>
        <fullName evidence="3">Mobile element protein</fullName>
    </submittedName>
</protein>
<sequence length="114" mass="12949">MAGQLCACLEVHPSGFYAWQRAPRSARSREDERLCGPIKQFWLESGAAYGYRNIHSDLRETGESCGPNRVHRLMRGAGIRVQVGYRRPRHKAGSVHNITPNHSHDKTVTESFFQ</sequence>
<dbReference type="AlphaFoldDB" id="A0A1A6C7V0"/>
<evidence type="ECO:0000259" key="2">
    <source>
        <dbReference type="Pfam" id="PF13276"/>
    </source>
</evidence>
<feature type="domain" description="HTH-like" evidence="2">
    <location>
        <begin position="31"/>
        <end position="86"/>
    </location>
</feature>
<dbReference type="EMBL" id="JQSG02000001">
    <property type="protein sequence ID" value="OBS10624.1"/>
    <property type="molecule type" value="Genomic_DNA"/>
</dbReference>
<name>A0A1A6C7V0_9GAMM</name>
<comment type="caution">
    <text evidence="3">The sequence shown here is derived from an EMBL/GenBank/DDBJ whole genome shotgun (WGS) entry which is preliminary data.</text>
</comment>
<dbReference type="PANTHER" id="PTHR46889">
    <property type="entry name" value="TRANSPOSASE INSF FOR INSERTION SEQUENCE IS3B-RELATED"/>
    <property type="match status" value="1"/>
</dbReference>